<name>A0A1E4T9C6_9ASCO</name>
<accession>A0A1E4T9C6</accession>
<evidence type="ECO:0000313" key="1">
    <source>
        <dbReference type="EMBL" id="ODV88313.1"/>
    </source>
</evidence>
<sequence>MGFQSKFPQTHKLPDWLMSLCFSFSINKGSYVWIFWSIEITNSNNCRLCYRSANNSTSSSGREGGIDSPLGLKPFLTDCITRMHPTVCIEQSLVGFQIVYLSQ</sequence>
<reference evidence="2" key="1">
    <citation type="submission" date="2016-04" db="EMBL/GenBank/DDBJ databases">
        <title>Comparative genomics of biotechnologically important yeasts.</title>
        <authorList>
            <consortium name="DOE Joint Genome Institute"/>
            <person name="Riley R."/>
            <person name="Haridas S."/>
            <person name="Wolfe K.H."/>
            <person name="Lopes M.R."/>
            <person name="Hittinger C.T."/>
            <person name="Goker M."/>
            <person name="Salamov A."/>
            <person name="Wisecaver J."/>
            <person name="Long T.M."/>
            <person name="Aerts A.L."/>
            <person name="Barry K."/>
            <person name="Choi C."/>
            <person name="Clum A."/>
            <person name="Coughlan A.Y."/>
            <person name="Deshpande S."/>
            <person name="Douglass A.P."/>
            <person name="Hanson S.J."/>
            <person name="Klenk H.-P."/>
            <person name="Labutti K."/>
            <person name="Lapidus A."/>
            <person name="Lindquist E."/>
            <person name="Lipzen A."/>
            <person name="Meier-Kolthoff J.P."/>
            <person name="Ohm R.A."/>
            <person name="Otillar R.P."/>
            <person name="Pangilinan J."/>
            <person name="Peng Y."/>
            <person name="Rokas A."/>
            <person name="Rosa C.A."/>
            <person name="Scheuner C."/>
            <person name="Sibirny A.A."/>
            <person name="Slot J.C."/>
            <person name="Stielow J.B."/>
            <person name="Sun H."/>
            <person name="Kurtzman C.P."/>
            <person name="Blackwell M."/>
            <person name="Grigoriev I.V."/>
            <person name="Jeffries T.W."/>
        </authorList>
    </citation>
    <scope>NUCLEOTIDE SEQUENCE [LARGE SCALE GENOMIC DNA]</scope>
    <source>
        <strain evidence="2">NRRL YB-2248</strain>
    </source>
</reference>
<dbReference type="Proteomes" id="UP000094801">
    <property type="component" value="Unassembled WGS sequence"/>
</dbReference>
<gene>
    <name evidence="1" type="ORF">CANARDRAFT_174144</name>
</gene>
<keyword evidence="2" id="KW-1185">Reference proteome</keyword>
<dbReference type="EMBL" id="KV453847">
    <property type="protein sequence ID" value="ODV88313.1"/>
    <property type="molecule type" value="Genomic_DNA"/>
</dbReference>
<evidence type="ECO:0000313" key="2">
    <source>
        <dbReference type="Proteomes" id="UP000094801"/>
    </source>
</evidence>
<proteinExistence type="predicted"/>
<protein>
    <submittedName>
        <fullName evidence="1">Uncharacterized protein</fullName>
    </submittedName>
</protein>
<dbReference type="AlphaFoldDB" id="A0A1E4T9C6"/>
<organism evidence="1 2">
    <name type="scientific">[Candida] arabinofermentans NRRL YB-2248</name>
    <dbReference type="NCBI Taxonomy" id="983967"/>
    <lineage>
        <taxon>Eukaryota</taxon>
        <taxon>Fungi</taxon>
        <taxon>Dikarya</taxon>
        <taxon>Ascomycota</taxon>
        <taxon>Saccharomycotina</taxon>
        <taxon>Pichiomycetes</taxon>
        <taxon>Pichiales</taxon>
        <taxon>Pichiaceae</taxon>
        <taxon>Ogataea</taxon>
        <taxon>Ogataea/Candida clade</taxon>
    </lineage>
</organism>